<reference evidence="6 7" key="1">
    <citation type="submission" date="2023-03" db="EMBL/GenBank/DDBJ databases">
        <title>Novosphingobium cyanobacteriorum sp. nov., isolated from a eutrophic reservoir during the Microcystis bloom period.</title>
        <authorList>
            <person name="Kang M."/>
            <person name="Le V."/>
            <person name="Ko S.-R."/>
            <person name="Lee S.-A."/>
            <person name="Ahn C.-Y."/>
        </authorList>
    </citation>
    <scope>NUCLEOTIDE SEQUENCE [LARGE SCALE GENOMIC DNA]</scope>
    <source>
        <strain evidence="6 7">HBC54</strain>
    </source>
</reference>
<keyword evidence="7" id="KW-1185">Reference proteome</keyword>
<dbReference type="EMBL" id="JAROCY010000016">
    <property type="protein sequence ID" value="MDF8334732.1"/>
    <property type="molecule type" value="Genomic_DNA"/>
</dbReference>
<dbReference type="Gene3D" id="3.40.190.10">
    <property type="entry name" value="Periplasmic binding protein-like II"/>
    <property type="match status" value="2"/>
</dbReference>
<dbReference type="PANTHER" id="PTHR30222">
    <property type="entry name" value="SPERMIDINE/PUTRESCINE-BINDING PERIPLASMIC PROTEIN"/>
    <property type="match status" value="1"/>
</dbReference>
<dbReference type="Pfam" id="PF13416">
    <property type="entry name" value="SBP_bac_8"/>
    <property type="match status" value="1"/>
</dbReference>
<dbReference type="PIRSF" id="PIRSF019574">
    <property type="entry name" value="Periplasmic_polyamine_BP"/>
    <property type="match status" value="1"/>
</dbReference>
<sequence>MRLPQSRRGFLAGLGAAAVGITFGGLGGCKRAAKSQLNFYNWDTYVGKDTLSGFEKESGVHVNLSLYSNNDELFAKLRGGNPGYDVVVPSNDFVQRMAKANMLMPLDHAKIPNIKNIAPQFADPPFDPGRKFAMPYTWLVLGIGYRKSKVQGVPDSWRTVLDSPQYKGRIALLSDAADLCRLTEMYLGKDINTFDPAALAQVQDLLIRQKPNVATFHDDNGQDLLLSGDADLVIEYNGDIAQVMKEDSDLAFVVPKEGSVIQSDQICIPAGAPNPDAAHAFINHVLSAEAGADLARTISYPTPNAAALAQMPEEYRNNPAIFPPPEAMAKCKYAQYLGEDAYRTFQDVITRVRAA</sequence>
<evidence type="ECO:0000256" key="5">
    <source>
        <dbReference type="PIRNR" id="PIRNR019574"/>
    </source>
</evidence>
<proteinExistence type="inferred from homology"/>
<dbReference type="SUPFAM" id="SSF53850">
    <property type="entry name" value="Periplasmic binding protein-like II"/>
    <property type="match status" value="1"/>
</dbReference>
<keyword evidence="2 5" id="KW-0813">Transport</keyword>
<dbReference type="RefSeq" id="WP_277279508.1">
    <property type="nucleotide sequence ID" value="NZ_JAROCY010000016.1"/>
</dbReference>
<comment type="subcellular location">
    <subcellularLocation>
        <location evidence="1 5">Periplasm</location>
    </subcellularLocation>
</comment>
<comment type="similarity">
    <text evidence="5">Belongs to the bacterial solute-binding protein PotD/PotF family.</text>
</comment>
<dbReference type="PANTHER" id="PTHR30222:SF17">
    <property type="entry name" value="SPERMIDINE_PUTRESCINE-BINDING PERIPLASMIC PROTEIN"/>
    <property type="match status" value="1"/>
</dbReference>
<comment type="caution">
    <text evidence="6">The sequence shown here is derived from an EMBL/GenBank/DDBJ whole genome shotgun (WGS) entry which is preliminary data.</text>
</comment>
<dbReference type="InterPro" id="IPR001188">
    <property type="entry name" value="Sperm_putr-bd"/>
</dbReference>
<dbReference type="PROSITE" id="PS51318">
    <property type="entry name" value="TAT"/>
    <property type="match status" value="1"/>
</dbReference>
<evidence type="ECO:0000313" key="7">
    <source>
        <dbReference type="Proteomes" id="UP001222770"/>
    </source>
</evidence>
<dbReference type="InterPro" id="IPR006059">
    <property type="entry name" value="SBP"/>
</dbReference>
<organism evidence="6 7">
    <name type="scientific">Novosphingobium cyanobacteriorum</name>
    <dbReference type="NCBI Taxonomy" id="3024215"/>
    <lineage>
        <taxon>Bacteria</taxon>
        <taxon>Pseudomonadati</taxon>
        <taxon>Pseudomonadota</taxon>
        <taxon>Alphaproteobacteria</taxon>
        <taxon>Sphingomonadales</taxon>
        <taxon>Sphingomonadaceae</taxon>
        <taxon>Novosphingobium</taxon>
    </lineage>
</organism>
<evidence type="ECO:0000256" key="1">
    <source>
        <dbReference type="ARBA" id="ARBA00004418"/>
    </source>
</evidence>
<comment type="function">
    <text evidence="5">Required for the activity of the bacterial periplasmic transport system of putrescine.</text>
</comment>
<evidence type="ECO:0000256" key="3">
    <source>
        <dbReference type="ARBA" id="ARBA00022729"/>
    </source>
</evidence>
<dbReference type="CDD" id="cd13590">
    <property type="entry name" value="PBP2_PotD_PotF_like"/>
    <property type="match status" value="1"/>
</dbReference>
<keyword evidence="4 5" id="KW-0574">Periplasm</keyword>
<dbReference type="PRINTS" id="PR00909">
    <property type="entry name" value="SPERMDNBNDNG"/>
</dbReference>
<evidence type="ECO:0000313" key="6">
    <source>
        <dbReference type="EMBL" id="MDF8334732.1"/>
    </source>
</evidence>
<gene>
    <name evidence="6" type="ORF">POM99_16100</name>
</gene>
<protein>
    <recommendedName>
        <fullName evidence="5">Putrescine-binding periplasmic protein</fullName>
    </recommendedName>
</protein>
<evidence type="ECO:0000256" key="2">
    <source>
        <dbReference type="ARBA" id="ARBA00022448"/>
    </source>
</evidence>
<dbReference type="Proteomes" id="UP001222770">
    <property type="component" value="Unassembled WGS sequence"/>
</dbReference>
<keyword evidence="3" id="KW-0732">Signal</keyword>
<evidence type="ECO:0000256" key="4">
    <source>
        <dbReference type="ARBA" id="ARBA00022764"/>
    </source>
</evidence>
<dbReference type="InterPro" id="IPR006311">
    <property type="entry name" value="TAT_signal"/>
</dbReference>
<dbReference type="PROSITE" id="PS51257">
    <property type="entry name" value="PROKAR_LIPOPROTEIN"/>
    <property type="match status" value="1"/>
</dbReference>
<accession>A0ABT6CLE5</accession>
<name>A0ABT6CLE5_9SPHN</name>